<dbReference type="HOGENOM" id="CLU_196592_0_0_10"/>
<dbReference type="KEGG" id="cch:Cag_1571"/>
<dbReference type="InterPro" id="IPR035335">
    <property type="entry name" value="DUF5397"/>
</dbReference>
<protein>
    <submittedName>
        <fullName evidence="1">Uncharacterized protein</fullName>
    </submittedName>
</protein>
<dbReference type="EMBL" id="CP000108">
    <property type="protein sequence ID" value="ABB28826.1"/>
    <property type="molecule type" value="Genomic_DNA"/>
</dbReference>
<name>Q3AQ99_CHLCH</name>
<organism evidence="1">
    <name type="scientific">Chlorobium chlorochromatii (strain CaD3)</name>
    <dbReference type="NCBI Taxonomy" id="340177"/>
    <lineage>
        <taxon>Bacteria</taxon>
        <taxon>Pseudomonadati</taxon>
        <taxon>Chlorobiota</taxon>
        <taxon>Chlorobiia</taxon>
        <taxon>Chlorobiales</taxon>
        <taxon>Chlorobiaceae</taxon>
        <taxon>Chlorobium/Pelodictyon group</taxon>
        <taxon>Chlorobium</taxon>
    </lineage>
</organism>
<dbReference type="AlphaFoldDB" id="Q3AQ99"/>
<accession>Q3AQ99</accession>
<sequence>MPHCIHRAVHSFAEITNLPHPADLVGTWRRFGLLGPVYEIICMGNTLPNGDVMMRVRVVESGEELDYRFADILDDPKER</sequence>
<proteinExistence type="predicted"/>
<dbReference type="STRING" id="340177.Cag_1571"/>
<gene>
    <name evidence="1" type="ordered locus">Cag_1571</name>
</gene>
<dbReference type="Pfam" id="PF17375">
    <property type="entry name" value="DUF5397"/>
    <property type="match status" value="1"/>
</dbReference>
<reference evidence="1" key="1">
    <citation type="submission" date="2005-08" db="EMBL/GenBank/DDBJ databases">
        <title>Complete sequence of Chlorobium chlorochromatii CaD3.</title>
        <authorList>
            <person name="Copeland A."/>
            <person name="Lucas S."/>
            <person name="Lapidus A."/>
            <person name="Barry K."/>
            <person name="Detter J.C."/>
            <person name="Glavina T."/>
            <person name="Hammon N."/>
            <person name="Israni S."/>
            <person name="Pitluck S."/>
            <person name="Bryant D."/>
            <person name="Schmutz J."/>
            <person name="Larimer F."/>
            <person name="Land M."/>
            <person name="Kyrpides N."/>
            <person name="Ivanova N."/>
            <person name="Richardson P."/>
        </authorList>
    </citation>
    <scope>NUCLEOTIDE SEQUENCE [LARGE SCALE GENOMIC DNA]</scope>
    <source>
        <strain evidence="1">CaD3</strain>
    </source>
</reference>
<evidence type="ECO:0000313" key="1">
    <source>
        <dbReference type="EMBL" id="ABB28826.1"/>
    </source>
</evidence>